<keyword evidence="1 5" id="KW-0673">Quorum sensing</keyword>
<evidence type="ECO:0000256" key="1">
    <source>
        <dbReference type="ARBA" id="ARBA00022654"/>
    </source>
</evidence>
<keyword evidence="3 6" id="KW-0949">S-adenosyl-L-methionine</keyword>
<keyword evidence="2 6" id="KW-0808">Transferase</keyword>
<comment type="caution">
    <text evidence="7">The sequence shown here is derived from an EMBL/GenBank/DDBJ whole genome shotgun (WGS) entry which is preliminary data.</text>
</comment>
<proteinExistence type="inferred from homology"/>
<evidence type="ECO:0000256" key="5">
    <source>
        <dbReference type="PROSITE-ProRule" id="PRU00533"/>
    </source>
</evidence>
<dbReference type="Proteomes" id="UP000249185">
    <property type="component" value="Unassembled WGS sequence"/>
</dbReference>
<comment type="similarity">
    <text evidence="5 6">Belongs to the autoinducer synthase family.</text>
</comment>
<dbReference type="PROSITE" id="PS51187">
    <property type="entry name" value="AUTOINDUCER_SYNTH_2"/>
    <property type="match status" value="1"/>
</dbReference>
<dbReference type="GO" id="GO:0009372">
    <property type="term" value="P:quorum sensing"/>
    <property type="evidence" value="ECO:0007669"/>
    <property type="project" value="UniProtKB-UniRule"/>
</dbReference>
<reference evidence="7 8" key="1">
    <citation type="submission" date="2017-08" db="EMBL/GenBank/DDBJ databases">
        <title>Infants hospitalized years apart are colonized by the same room-sourced microbial strains.</title>
        <authorList>
            <person name="Brooks B."/>
            <person name="Olm M.R."/>
            <person name="Firek B.A."/>
            <person name="Baker R."/>
            <person name="Thomas B.C."/>
            <person name="Morowitz M.J."/>
            <person name="Banfield J.F."/>
        </authorList>
    </citation>
    <scope>NUCLEOTIDE SEQUENCE [LARGE SCALE GENOMIC DNA]</scope>
    <source>
        <strain evidence="7">S2_005_002_R2_34</strain>
    </source>
</reference>
<dbReference type="GO" id="GO:0061579">
    <property type="term" value="F:N-acyl homoserine lactone synthase activity"/>
    <property type="evidence" value="ECO:0007669"/>
    <property type="project" value="UniProtKB-UniRule"/>
</dbReference>
<evidence type="ECO:0000256" key="6">
    <source>
        <dbReference type="RuleBase" id="RU361135"/>
    </source>
</evidence>
<dbReference type="SUPFAM" id="SSF55729">
    <property type="entry name" value="Acyl-CoA N-acyltransferases (Nat)"/>
    <property type="match status" value="1"/>
</dbReference>
<dbReference type="InterPro" id="IPR016181">
    <property type="entry name" value="Acyl_CoA_acyltransferase"/>
</dbReference>
<evidence type="ECO:0000256" key="3">
    <source>
        <dbReference type="ARBA" id="ARBA00022691"/>
    </source>
</evidence>
<dbReference type="EC" id="2.3.1.184" evidence="6"/>
<evidence type="ECO:0000256" key="4">
    <source>
        <dbReference type="ARBA" id="ARBA00022929"/>
    </source>
</evidence>
<evidence type="ECO:0000313" key="8">
    <source>
        <dbReference type="Proteomes" id="UP000249185"/>
    </source>
</evidence>
<dbReference type="EMBL" id="QFPW01000002">
    <property type="protein sequence ID" value="PZQ51500.1"/>
    <property type="molecule type" value="Genomic_DNA"/>
</dbReference>
<dbReference type="PRINTS" id="PR01549">
    <property type="entry name" value="AUTOINDCRSYN"/>
</dbReference>
<dbReference type="PANTHER" id="PTHR39322">
    <property type="entry name" value="ACYL-HOMOSERINE-LACTONE SYNTHASE"/>
    <property type="match status" value="1"/>
</dbReference>
<evidence type="ECO:0000313" key="7">
    <source>
        <dbReference type="EMBL" id="PZQ51500.1"/>
    </source>
</evidence>
<protein>
    <recommendedName>
        <fullName evidence="6">Acyl-homoserine-lactone synthase</fullName>
        <ecNumber evidence="6">2.3.1.184</ecNumber>
    </recommendedName>
    <alternativeName>
        <fullName evidence="6">Autoinducer synthesis protein</fullName>
    </alternativeName>
</protein>
<sequence length="213" mass="23894">MIRFIYAEDLKNFPVLAESMFRDRAEQFRARLGWDVEVNEYGWERDEYDALNPLYILWEDARGRHAGSMRTLPTLGRTMINDHFTHLTDGVRIVSPLIWECTRFCLAPGAQPRVAAGLLMAGLEMGLRFGLDQAIGVFDARMPRIYGRLGHSPDVIGSTGEGRDRVSVGIWRITEEALEEIGRRSGLRPSEVAAWFDASFAAPVPAGEVARVA</sequence>
<name>A0A2W5QJ48_RHOSU</name>
<comment type="catalytic activity">
    <reaction evidence="6">
        <text>a fatty acyl-[ACP] + S-adenosyl-L-methionine = an N-acyl-L-homoserine lactone + S-methyl-5'-thioadenosine + holo-[ACP] + H(+)</text>
        <dbReference type="Rhea" id="RHEA:10096"/>
        <dbReference type="Rhea" id="RHEA-COMP:9685"/>
        <dbReference type="Rhea" id="RHEA-COMP:14125"/>
        <dbReference type="ChEBI" id="CHEBI:15378"/>
        <dbReference type="ChEBI" id="CHEBI:17509"/>
        <dbReference type="ChEBI" id="CHEBI:55474"/>
        <dbReference type="ChEBI" id="CHEBI:59789"/>
        <dbReference type="ChEBI" id="CHEBI:64479"/>
        <dbReference type="ChEBI" id="CHEBI:138651"/>
        <dbReference type="EC" id="2.3.1.184"/>
    </reaction>
</comment>
<dbReference type="GO" id="GO:0007165">
    <property type="term" value="P:signal transduction"/>
    <property type="evidence" value="ECO:0007669"/>
    <property type="project" value="TreeGrafter"/>
</dbReference>
<dbReference type="Pfam" id="PF00765">
    <property type="entry name" value="Autoind_synth"/>
    <property type="match status" value="1"/>
</dbReference>
<accession>A0A2W5QJ48</accession>
<dbReference type="InterPro" id="IPR001690">
    <property type="entry name" value="Autoind_synthase"/>
</dbReference>
<keyword evidence="4 5" id="KW-0071">Autoinducer synthesis</keyword>
<organism evidence="7 8">
    <name type="scientific">Rhodovulum sulfidophilum</name>
    <name type="common">Rhodobacter sulfidophilus</name>
    <dbReference type="NCBI Taxonomy" id="35806"/>
    <lineage>
        <taxon>Bacteria</taxon>
        <taxon>Pseudomonadati</taxon>
        <taxon>Pseudomonadota</taxon>
        <taxon>Alphaproteobacteria</taxon>
        <taxon>Rhodobacterales</taxon>
        <taxon>Paracoccaceae</taxon>
        <taxon>Rhodovulum</taxon>
    </lineage>
</organism>
<dbReference type="Gene3D" id="3.40.630.30">
    <property type="match status" value="1"/>
</dbReference>
<evidence type="ECO:0000256" key="2">
    <source>
        <dbReference type="ARBA" id="ARBA00022679"/>
    </source>
</evidence>
<dbReference type="PANTHER" id="PTHR39322:SF1">
    <property type="entry name" value="ISOVALERYL-HOMOSERINE LACTONE SYNTHASE"/>
    <property type="match status" value="1"/>
</dbReference>
<dbReference type="AlphaFoldDB" id="A0A2W5QJ48"/>
<gene>
    <name evidence="7" type="ORF">DI556_04910</name>
</gene>